<dbReference type="Proteomes" id="UP000008144">
    <property type="component" value="Chromosome 6"/>
</dbReference>
<reference evidence="2" key="1">
    <citation type="journal article" date="2002" name="Science">
        <title>The draft genome of Ciona intestinalis: insights into chordate and vertebrate origins.</title>
        <authorList>
            <person name="Dehal P."/>
            <person name="Satou Y."/>
            <person name="Campbell R.K."/>
            <person name="Chapman J."/>
            <person name="Degnan B."/>
            <person name="De Tomaso A."/>
            <person name="Davidson B."/>
            <person name="Di Gregorio A."/>
            <person name="Gelpke M."/>
            <person name="Goodstein D.M."/>
            <person name="Harafuji N."/>
            <person name="Hastings K.E."/>
            <person name="Ho I."/>
            <person name="Hotta K."/>
            <person name="Huang W."/>
            <person name="Kawashima T."/>
            <person name="Lemaire P."/>
            <person name="Martinez D."/>
            <person name="Meinertzhagen I.A."/>
            <person name="Necula S."/>
            <person name="Nonaka M."/>
            <person name="Putnam N."/>
            <person name="Rash S."/>
            <person name="Saiga H."/>
            <person name="Satake M."/>
            <person name="Terry A."/>
            <person name="Yamada L."/>
            <person name="Wang H.G."/>
            <person name="Awazu S."/>
            <person name="Azumi K."/>
            <person name="Boore J."/>
            <person name="Branno M."/>
            <person name="Chin-Bow S."/>
            <person name="DeSantis R."/>
            <person name="Doyle S."/>
            <person name="Francino P."/>
            <person name="Keys D.N."/>
            <person name="Haga S."/>
            <person name="Hayashi H."/>
            <person name="Hino K."/>
            <person name="Imai K.S."/>
            <person name="Inaba K."/>
            <person name="Kano S."/>
            <person name="Kobayashi K."/>
            <person name="Kobayashi M."/>
            <person name="Lee B.I."/>
            <person name="Makabe K.W."/>
            <person name="Manohar C."/>
            <person name="Matassi G."/>
            <person name="Medina M."/>
            <person name="Mochizuki Y."/>
            <person name="Mount S."/>
            <person name="Morishita T."/>
            <person name="Miura S."/>
            <person name="Nakayama A."/>
            <person name="Nishizaka S."/>
            <person name="Nomoto H."/>
            <person name="Ohta F."/>
            <person name="Oishi K."/>
            <person name="Rigoutsos I."/>
            <person name="Sano M."/>
            <person name="Sasaki A."/>
            <person name="Sasakura Y."/>
            <person name="Shoguchi E."/>
            <person name="Shin-i T."/>
            <person name="Spagnuolo A."/>
            <person name="Stainier D."/>
            <person name="Suzuki M.M."/>
            <person name="Tassy O."/>
            <person name="Takatori N."/>
            <person name="Tokuoka M."/>
            <person name="Yagi K."/>
            <person name="Yoshizaki F."/>
            <person name="Wada S."/>
            <person name="Zhang C."/>
            <person name="Hyatt P.D."/>
            <person name="Larimer F."/>
            <person name="Detter C."/>
            <person name="Doggett N."/>
            <person name="Glavina T."/>
            <person name="Hawkins T."/>
            <person name="Richardson P."/>
            <person name="Lucas S."/>
            <person name="Kohara Y."/>
            <person name="Levine M."/>
            <person name="Satoh N."/>
            <person name="Rokhsar D.S."/>
        </authorList>
    </citation>
    <scope>NUCLEOTIDE SEQUENCE [LARGE SCALE GENOMIC DNA]</scope>
</reference>
<evidence type="ECO:0000313" key="2">
    <source>
        <dbReference type="Proteomes" id="UP000008144"/>
    </source>
</evidence>
<dbReference type="HOGENOM" id="CLU_703896_0_0_1"/>
<dbReference type="Ensembl" id="ENSCINT00000000165.3">
    <property type="protein sequence ID" value="ENSCINP00000000165.3"/>
    <property type="gene ID" value="ENSCING00000000111.3"/>
</dbReference>
<organism evidence="1 2">
    <name type="scientific">Ciona intestinalis</name>
    <name type="common">Transparent sea squirt</name>
    <name type="synonym">Ascidia intestinalis</name>
    <dbReference type="NCBI Taxonomy" id="7719"/>
    <lineage>
        <taxon>Eukaryota</taxon>
        <taxon>Metazoa</taxon>
        <taxon>Chordata</taxon>
        <taxon>Tunicata</taxon>
        <taxon>Ascidiacea</taxon>
        <taxon>Phlebobranchia</taxon>
        <taxon>Cionidae</taxon>
        <taxon>Ciona</taxon>
    </lineage>
</organism>
<proteinExistence type="predicted"/>
<name>F6T575_CIOIN</name>
<reference evidence="1" key="2">
    <citation type="journal article" date="2008" name="Genome Biol.">
        <title>Improved genome assembly and evidence-based global gene model set for the chordate Ciona intestinalis: new insight into intron and operon populations.</title>
        <authorList>
            <person name="Satou Y."/>
            <person name="Mineta K."/>
            <person name="Ogasawara M."/>
            <person name="Sasakura Y."/>
            <person name="Shoguchi E."/>
            <person name="Ueno K."/>
            <person name="Yamada L."/>
            <person name="Matsumoto J."/>
            <person name="Wasserscheid J."/>
            <person name="Dewar K."/>
            <person name="Wiley G.B."/>
            <person name="Macmil S.L."/>
            <person name="Roe B.A."/>
            <person name="Zeller R.W."/>
            <person name="Hastings K.E."/>
            <person name="Lemaire P."/>
            <person name="Lindquist E."/>
            <person name="Endo T."/>
            <person name="Hotta K."/>
            <person name="Inaba K."/>
        </authorList>
    </citation>
    <scope>NUCLEOTIDE SEQUENCE [LARGE SCALE GENOMIC DNA]</scope>
    <source>
        <strain evidence="1">wild type</strain>
    </source>
</reference>
<evidence type="ECO:0000313" key="1">
    <source>
        <dbReference type="Ensembl" id="ENSCINP00000000165.3"/>
    </source>
</evidence>
<dbReference type="InParanoid" id="F6T575"/>
<reference evidence="1" key="3">
    <citation type="submission" date="2025-08" db="UniProtKB">
        <authorList>
            <consortium name="Ensembl"/>
        </authorList>
    </citation>
    <scope>IDENTIFICATION</scope>
</reference>
<keyword evidence="2" id="KW-1185">Reference proteome</keyword>
<dbReference type="GeneTree" id="ENSGT01040000241802"/>
<reference evidence="1" key="4">
    <citation type="submission" date="2025-09" db="UniProtKB">
        <authorList>
            <consortium name="Ensembl"/>
        </authorList>
    </citation>
    <scope>IDENTIFICATION</scope>
</reference>
<dbReference type="EMBL" id="EAAA01002305">
    <property type="status" value="NOT_ANNOTATED_CDS"/>
    <property type="molecule type" value="Genomic_DNA"/>
</dbReference>
<accession>F6T575</accession>
<dbReference type="AlphaFoldDB" id="F6T575"/>
<sequence>MLRRSKHTKHADITNLREKLGQIAYKATRAGTVLITDREMKAQGLDASLVQDVMVCVMGYRGCTDKLYDDDTLLCFSHQCLQEYLSAHHIVFDMAFGDFKKFVKEKLDTDHWAVVRRFVSGLLIDNKRYKEKRVIIRRRLNIPRPEALYRFRAARKLKGDWYLQNTLSKYRKLCARQDQRPKDSTKKRILDIMMQGREFNSREITKYMASCFPSINANFSFTSLSISEAHAIGLILRHVSKKVFRLGFYNCSMDSNAFVHICDAIINMRGTVDEMYIMCNNLSSVEDICRILVKINCRLTMWGCFNDEAGGMGRNANEHEQRLLQQSLNSIVSTASLAIGKPTLRMNNQTDSMRKFVRFCPTQTSSSHTSCKGRLPYNNSTQMWYTNCKSGV</sequence>
<protein>
    <submittedName>
        <fullName evidence="1">Uncharacterized protein</fullName>
    </submittedName>
</protein>